<keyword evidence="11 12" id="KW-0472">Membrane</keyword>
<evidence type="ECO:0000256" key="1">
    <source>
        <dbReference type="ARBA" id="ARBA00004651"/>
    </source>
</evidence>
<protein>
    <submittedName>
        <fullName evidence="15">Putative sensor-like histidine kinase</fullName>
        <ecNumber evidence="15">2.7.13.3</ecNumber>
    </submittedName>
</protein>
<keyword evidence="10" id="KW-0902">Two-component regulatory system</keyword>
<evidence type="ECO:0000256" key="11">
    <source>
        <dbReference type="ARBA" id="ARBA00023136"/>
    </source>
</evidence>
<dbReference type="PANTHER" id="PTHR34220">
    <property type="entry name" value="SENSOR HISTIDINE KINASE YPDA"/>
    <property type="match status" value="1"/>
</dbReference>
<accession>A0A1E3AMX9</accession>
<dbReference type="EMBL" id="MCGI01000004">
    <property type="protein sequence ID" value="ODM10082.1"/>
    <property type="molecule type" value="Genomic_DNA"/>
</dbReference>
<keyword evidence="5 12" id="KW-0812">Transmembrane</keyword>
<dbReference type="EC" id="2.7.13.3" evidence="15"/>
<feature type="domain" description="Histidine kinase/HSP90-like ATPase" evidence="13">
    <location>
        <begin position="517"/>
        <end position="634"/>
    </location>
</feature>
<evidence type="ECO:0000256" key="10">
    <source>
        <dbReference type="ARBA" id="ARBA00023012"/>
    </source>
</evidence>
<proteinExistence type="predicted"/>
<evidence type="ECO:0000256" key="9">
    <source>
        <dbReference type="ARBA" id="ARBA00022989"/>
    </source>
</evidence>
<feature type="transmembrane region" description="Helical" evidence="12">
    <location>
        <begin position="12"/>
        <end position="31"/>
    </location>
</feature>
<gene>
    <name evidence="15" type="ORF">BEH84_04451</name>
</gene>
<feature type="domain" description="Signal transduction histidine kinase internal region" evidence="14">
    <location>
        <begin position="422"/>
        <end position="497"/>
    </location>
</feature>
<comment type="subcellular location">
    <subcellularLocation>
        <location evidence="1">Cell membrane</location>
        <topology evidence="1">Multi-pass membrane protein</topology>
    </subcellularLocation>
</comment>
<feature type="transmembrane region" description="Helical" evidence="12">
    <location>
        <begin position="306"/>
        <end position="327"/>
    </location>
</feature>
<dbReference type="Pfam" id="PF02518">
    <property type="entry name" value="HATPase_c"/>
    <property type="match status" value="1"/>
</dbReference>
<evidence type="ECO:0000256" key="8">
    <source>
        <dbReference type="ARBA" id="ARBA00022840"/>
    </source>
</evidence>
<evidence type="ECO:0000313" key="16">
    <source>
        <dbReference type="Proteomes" id="UP000095003"/>
    </source>
</evidence>
<evidence type="ECO:0000256" key="12">
    <source>
        <dbReference type="SAM" id="Phobius"/>
    </source>
</evidence>
<comment type="caution">
    <text evidence="15">The sequence shown here is derived from an EMBL/GenBank/DDBJ whole genome shotgun (WGS) entry which is preliminary data.</text>
</comment>
<dbReference type="PANTHER" id="PTHR34220:SF11">
    <property type="entry name" value="SENSOR PROTEIN KINASE HPTS"/>
    <property type="match status" value="1"/>
</dbReference>
<dbReference type="AlphaFoldDB" id="A0A1E3AMX9"/>
<dbReference type="Gene3D" id="3.30.565.10">
    <property type="entry name" value="Histidine kinase-like ATPase, C-terminal domain"/>
    <property type="match status" value="1"/>
</dbReference>
<dbReference type="GO" id="GO:0005524">
    <property type="term" value="F:ATP binding"/>
    <property type="evidence" value="ECO:0007669"/>
    <property type="project" value="UniProtKB-KW"/>
</dbReference>
<evidence type="ECO:0000256" key="7">
    <source>
        <dbReference type="ARBA" id="ARBA00022777"/>
    </source>
</evidence>
<evidence type="ECO:0000256" key="6">
    <source>
        <dbReference type="ARBA" id="ARBA00022741"/>
    </source>
</evidence>
<organism evidence="15 16">
    <name type="scientific">Eisenbergiella tayi</name>
    <dbReference type="NCBI Taxonomy" id="1432052"/>
    <lineage>
        <taxon>Bacteria</taxon>
        <taxon>Bacillati</taxon>
        <taxon>Bacillota</taxon>
        <taxon>Clostridia</taxon>
        <taxon>Lachnospirales</taxon>
        <taxon>Lachnospiraceae</taxon>
        <taxon>Eisenbergiella</taxon>
    </lineage>
</organism>
<dbReference type="InterPro" id="IPR050640">
    <property type="entry name" value="Bact_2-comp_sensor_kinase"/>
</dbReference>
<keyword evidence="8" id="KW-0067">ATP-binding</keyword>
<sequence length="638" mass="72142">MHHYTANLSYRVQIFLYSLLLIIIPTTLLSISAATKNASEIAAEYSNSMITILSQASLTLDMLLEDAAKIADMPLLSDDIRRAMVTNYQSDYLSYAQDSTMFRYLFKQTNRLNSNLVTCVFENRYDYVFDYNIINASQQKQIMETINQTHTLAAESPNHTYYAPLQRSSYASSSKSVLPMIKILYDGYDFKEIGVCYAEFDFKPVEKILLSAHTSENTLMIYNTMNQLTFSTDEGLYSASAENTELLHTLTDFTRSLPSDGSIVTRKITLGNTTYLINGCINQTTKWYLLQFADNQLLTQVYRKNFFSHSGIFILSLILGLILAVLISGKLTNSISRLCMEIDSMELNSMELNSMELSSPKLNASKAVPVPDQGKGTIDLSVCGSNKELRKLVSSFNQLNQRLVSSLQQNYQIQLDEQKMRNQMLQFQINHHFLYNTLNVIKSLADIHNIPEIEKIAVCMSDLLRYNLEKFPIAHLEEELQQVNRYLTIQNIRFPGKFIFDCNIPGEFMNLQIPAFILQPLVENSIEHGFSCMESNCYISISCNLDDSGLHLLVADNGCGIPENILADIRKELSEGTLPRTASSASRSPEYKHHSIGLRNIHQRLLSHYGKGVGFCIESMPGEGTIIDITIPYTRISG</sequence>
<evidence type="ECO:0000256" key="5">
    <source>
        <dbReference type="ARBA" id="ARBA00022692"/>
    </source>
</evidence>
<keyword evidence="6" id="KW-0547">Nucleotide-binding</keyword>
<dbReference type="SUPFAM" id="SSF55874">
    <property type="entry name" value="ATPase domain of HSP90 chaperone/DNA topoisomerase II/histidine kinase"/>
    <property type="match status" value="1"/>
</dbReference>
<dbReference type="RefSeq" id="WP_069158398.1">
    <property type="nucleotide sequence ID" value="NZ_DBFYTC010000236.1"/>
</dbReference>
<keyword evidence="7 15" id="KW-0418">Kinase</keyword>
<reference evidence="15 16" key="1">
    <citation type="submission" date="2016-07" db="EMBL/GenBank/DDBJ databases">
        <title>Characterization of isolates of Eisenbergiella tayi derived from blood cultures, using whole genome sequencing.</title>
        <authorList>
            <person name="Burdz T."/>
            <person name="Wiebe D."/>
            <person name="Huynh C."/>
            <person name="Bernard K."/>
        </authorList>
    </citation>
    <scope>NUCLEOTIDE SEQUENCE [LARGE SCALE GENOMIC DNA]</scope>
    <source>
        <strain evidence="15 16">NML 120489</strain>
    </source>
</reference>
<evidence type="ECO:0000259" key="14">
    <source>
        <dbReference type="Pfam" id="PF06580"/>
    </source>
</evidence>
<dbReference type="GeneID" id="93302398"/>
<dbReference type="PATRIC" id="fig|1432052.3.peg.4929"/>
<evidence type="ECO:0000313" key="15">
    <source>
        <dbReference type="EMBL" id="ODM10082.1"/>
    </source>
</evidence>
<dbReference type="InterPro" id="IPR036890">
    <property type="entry name" value="HATPase_C_sf"/>
</dbReference>
<keyword evidence="9 12" id="KW-1133">Transmembrane helix</keyword>
<evidence type="ECO:0000259" key="13">
    <source>
        <dbReference type="Pfam" id="PF02518"/>
    </source>
</evidence>
<dbReference type="InterPro" id="IPR003594">
    <property type="entry name" value="HATPase_dom"/>
</dbReference>
<dbReference type="InterPro" id="IPR010559">
    <property type="entry name" value="Sig_transdc_His_kin_internal"/>
</dbReference>
<dbReference type="Proteomes" id="UP000095003">
    <property type="component" value="Unassembled WGS sequence"/>
</dbReference>
<dbReference type="Pfam" id="PF06580">
    <property type="entry name" value="His_kinase"/>
    <property type="match status" value="1"/>
</dbReference>
<evidence type="ECO:0000256" key="2">
    <source>
        <dbReference type="ARBA" id="ARBA00022475"/>
    </source>
</evidence>
<keyword evidence="3" id="KW-0597">Phosphoprotein</keyword>
<name>A0A1E3AMX9_9FIRM</name>
<dbReference type="GO" id="GO:0000155">
    <property type="term" value="F:phosphorelay sensor kinase activity"/>
    <property type="evidence" value="ECO:0007669"/>
    <property type="project" value="InterPro"/>
</dbReference>
<evidence type="ECO:0000256" key="3">
    <source>
        <dbReference type="ARBA" id="ARBA00022553"/>
    </source>
</evidence>
<keyword evidence="2" id="KW-1003">Cell membrane</keyword>
<evidence type="ECO:0000256" key="4">
    <source>
        <dbReference type="ARBA" id="ARBA00022679"/>
    </source>
</evidence>
<dbReference type="GO" id="GO:0005886">
    <property type="term" value="C:plasma membrane"/>
    <property type="evidence" value="ECO:0007669"/>
    <property type="project" value="UniProtKB-SubCell"/>
</dbReference>
<keyword evidence="4 15" id="KW-0808">Transferase</keyword>